<reference evidence="2" key="1">
    <citation type="submission" date="2021-03" db="EMBL/GenBank/DDBJ databases">
        <title>Comparative genomics and phylogenomic investigation of the class Geoglossomycetes provide insights into ecological specialization and systematics.</title>
        <authorList>
            <person name="Melie T."/>
            <person name="Pirro S."/>
            <person name="Miller A.N."/>
            <person name="Quandt A."/>
        </authorList>
    </citation>
    <scope>NUCLEOTIDE SEQUENCE</scope>
    <source>
        <strain evidence="2">CAQ_001_2017</strain>
    </source>
</reference>
<comment type="caution">
    <text evidence="2">The sequence shown here is derived from an EMBL/GenBank/DDBJ whole genome shotgun (WGS) entry which is preliminary data.</text>
</comment>
<evidence type="ECO:0000256" key="1">
    <source>
        <dbReference type="SAM" id="Phobius"/>
    </source>
</evidence>
<evidence type="ECO:0000313" key="3">
    <source>
        <dbReference type="Proteomes" id="UP000750711"/>
    </source>
</evidence>
<dbReference type="EMBL" id="JAGHQM010000020">
    <property type="protein sequence ID" value="KAH0566262.1"/>
    <property type="molecule type" value="Genomic_DNA"/>
</dbReference>
<gene>
    <name evidence="2" type="ORF">GP486_000337</name>
</gene>
<keyword evidence="1" id="KW-1133">Transmembrane helix</keyword>
<accession>A0A9P8LJ33</accession>
<feature type="transmembrane region" description="Helical" evidence="1">
    <location>
        <begin position="58"/>
        <end position="80"/>
    </location>
</feature>
<keyword evidence="1" id="KW-0472">Membrane</keyword>
<dbReference type="AlphaFoldDB" id="A0A9P8LJ33"/>
<dbReference type="Proteomes" id="UP000750711">
    <property type="component" value="Unassembled WGS sequence"/>
</dbReference>
<keyword evidence="3" id="KW-1185">Reference proteome</keyword>
<organism evidence="2 3">
    <name type="scientific">Trichoglossum hirsutum</name>
    <dbReference type="NCBI Taxonomy" id="265104"/>
    <lineage>
        <taxon>Eukaryota</taxon>
        <taxon>Fungi</taxon>
        <taxon>Dikarya</taxon>
        <taxon>Ascomycota</taxon>
        <taxon>Pezizomycotina</taxon>
        <taxon>Geoglossomycetes</taxon>
        <taxon>Geoglossales</taxon>
        <taxon>Geoglossaceae</taxon>
        <taxon>Trichoglossum</taxon>
    </lineage>
</organism>
<protein>
    <submittedName>
        <fullName evidence="2">Uncharacterized protein</fullName>
    </submittedName>
</protein>
<proteinExistence type="predicted"/>
<name>A0A9P8LJ33_9PEZI</name>
<sequence>MASPQPVYPSGGETYLASPQLGDTAERLPEIRNHGPEERLPEIRNREAAGFWLSRKCLIATIVLLVVVIAAVAGGVGGALAHRNRQRTGACDPSTNDQLSTIPIPAWFYWGQTASQISSLLNKYNARLTQIRIDDPSVPTFTVSMIQNTGAYQSGWWWYYGYTADALSPLLDGKRLISIDPYFDASSNLRFAVVMVPNDGPQNRGWWWYYGIDSDTVNSLLQKNQARLIALRAYNDHGVRHFAIIMISNTAQDFRNSEWYYGVSIQEISSRIDTGLRPIAISPDPFGQWDTILVSWGGENWSWYYGLSGQAILDTMGKDMTRLVDVSNYILNGALVFSVAETENG</sequence>
<evidence type="ECO:0000313" key="2">
    <source>
        <dbReference type="EMBL" id="KAH0566262.1"/>
    </source>
</evidence>
<keyword evidence="1" id="KW-0812">Transmembrane</keyword>